<feature type="transmembrane region" description="Helical" evidence="1">
    <location>
        <begin position="215"/>
        <end position="235"/>
    </location>
</feature>
<dbReference type="Proteomes" id="UP000029914">
    <property type="component" value="Chromosome"/>
</dbReference>
<dbReference type="RefSeq" id="WP_018022911.1">
    <property type="nucleotide sequence ID" value="NZ_AQUX01000015.1"/>
</dbReference>
<dbReference type="InterPro" id="IPR026898">
    <property type="entry name" value="PrsW"/>
</dbReference>
<dbReference type="eggNOG" id="COG2339">
    <property type="taxonomic scope" value="Bacteria"/>
</dbReference>
<organism evidence="2 3">
    <name type="scientific">Corynebacterium doosanense CAU 212 = DSM 45436</name>
    <dbReference type="NCBI Taxonomy" id="558173"/>
    <lineage>
        <taxon>Bacteria</taxon>
        <taxon>Bacillati</taxon>
        <taxon>Actinomycetota</taxon>
        <taxon>Actinomycetes</taxon>
        <taxon>Mycobacteriales</taxon>
        <taxon>Corynebacteriaceae</taxon>
        <taxon>Corynebacterium</taxon>
    </lineage>
</organism>
<name>A0A097ID53_9CORY</name>
<dbReference type="PANTHER" id="PTHR36844:SF1">
    <property type="entry name" value="PROTEASE PRSW"/>
    <property type="match status" value="1"/>
</dbReference>
<evidence type="ECO:0008006" key="4">
    <source>
        <dbReference type="Google" id="ProtNLM"/>
    </source>
</evidence>
<dbReference type="GO" id="GO:0008233">
    <property type="term" value="F:peptidase activity"/>
    <property type="evidence" value="ECO:0007669"/>
    <property type="project" value="InterPro"/>
</dbReference>
<dbReference type="Pfam" id="PF13367">
    <property type="entry name" value="PrsW-protease"/>
    <property type="match status" value="1"/>
</dbReference>
<evidence type="ECO:0000313" key="3">
    <source>
        <dbReference type="Proteomes" id="UP000029914"/>
    </source>
</evidence>
<keyword evidence="1" id="KW-1133">Transmembrane helix</keyword>
<feature type="transmembrane region" description="Helical" evidence="1">
    <location>
        <begin position="35"/>
        <end position="55"/>
    </location>
</feature>
<dbReference type="KEGG" id="cdo:CDOO_01125"/>
<feature type="transmembrane region" description="Helical" evidence="1">
    <location>
        <begin position="241"/>
        <end position="261"/>
    </location>
</feature>
<sequence length="294" mass="31547">MNRTAAWVTGILVVIGLGLTSVTLFGLLFFSPSAAVGGVFLGLLYVGVVVALLRFTPLWPQMNSARVTALWVFVCLAWGGGFAMMPALLVATPLMDAVDSLGWDAATMSFGGAYPEEPGKALGVVLIALMFRGINRPWHALVTGALVGLGFETVENITYGAVLGMLDTNSDVAGLLEIWGLRIFLGPFLHIIWTAIAGWGIGQALFAARLSTARRILVALGWLAVSFLLHFGWNYQGGEVAAGVTTVVVCLILYPLIFWLMRRGWKAARSDRTYAYTPRAITSLTQLPAVAVEN</sequence>
<dbReference type="PANTHER" id="PTHR36844">
    <property type="entry name" value="PROTEASE PRSW"/>
    <property type="match status" value="1"/>
</dbReference>
<protein>
    <recommendedName>
        <fullName evidence="4">PrsW family intramembrane metalloprotease</fullName>
    </recommendedName>
</protein>
<proteinExistence type="predicted"/>
<dbReference type="HOGENOM" id="CLU_062185_0_0_11"/>
<feature type="transmembrane region" description="Helical" evidence="1">
    <location>
        <begin position="7"/>
        <end position="29"/>
    </location>
</feature>
<evidence type="ECO:0000256" key="1">
    <source>
        <dbReference type="SAM" id="Phobius"/>
    </source>
</evidence>
<accession>A0A097ID53</accession>
<keyword evidence="1" id="KW-0812">Transmembrane</keyword>
<gene>
    <name evidence="2" type="ORF">CDOO_01125</name>
</gene>
<keyword evidence="3" id="KW-1185">Reference proteome</keyword>
<reference evidence="2 3" key="1">
    <citation type="submission" date="2013-09" db="EMBL/GenBank/DDBJ databases">
        <title>Complete genome sequence of Corynebacterium doosanense CAU 212(T) (=DSM 45436(T)), isolated from activated sludge.</title>
        <authorList>
            <person name="Schaffert L."/>
            <person name="Albersmeier A."/>
            <person name="Kalinowski J."/>
            <person name="Ruckert C."/>
        </authorList>
    </citation>
    <scope>NUCLEOTIDE SEQUENCE [LARGE SCALE GENOMIC DNA]</scope>
    <source>
        <strain evidence="2 3">CAU 212</strain>
    </source>
</reference>
<feature type="transmembrane region" description="Helical" evidence="1">
    <location>
        <begin position="67"/>
        <end position="91"/>
    </location>
</feature>
<feature type="transmembrane region" description="Helical" evidence="1">
    <location>
        <begin position="188"/>
        <end position="208"/>
    </location>
</feature>
<dbReference type="OrthoDB" id="9785431at2"/>
<dbReference type="AlphaFoldDB" id="A0A097ID53"/>
<evidence type="ECO:0000313" key="2">
    <source>
        <dbReference type="EMBL" id="AIT60054.1"/>
    </source>
</evidence>
<keyword evidence="1" id="KW-0472">Membrane</keyword>
<dbReference type="STRING" id="558173.CDOO_01125"/>
<dbReference type="EMBL" id="CP006764">
    <property type="protein sequence ID" value="AIT60054.1"/>
    <property type="molecule type" value="Genomic_DNA"/>
</dbReference>